<protein>
    <submittedName>
        <fullName evidence="2">Uncharacterized protein</fullName>
    </submittedName>
</protein>
<feature type="transmembrane region" description="Helical" evidence="1">
    <location>
        <begin position="130"/>
        <end position="151"/>
    </location>
</feature>
<gene>
    <name evidence="2" type="ORF">L207DRAFT_484175</name>
</gene>
<dbReference type="PANTHER" id="PTHR34391">
    <property type="entry name" value="UPF0658 GOLGI APPARATUS MEMBRANE PROTEIN C1952.10C-RELATED"/>
    <property type="match status" value="1"/>
</dbReference>
<feature type="transmembrane region" description="Helical" evidence="1">
    <location>
        <begin position="273"/>
        <end position="297"/>
    </location>
</feature>
<feature type="transmembrane region" description="Helical" evidence="1">
    <location>
        <begin position="12"/>
        <end position="32"/>
    </location>
</feature>
<dbReference type="OrthoDB" id="2448307at2759"/>
<keyword evidence="1" id="KW-0812">Transmembrane</keyword>
<feature type="transmembrane region" description="Helical" evidence="1">
    <location>
        <begin position="235"/>
        <end position="253"/>
    </location>
</feature>
<reference evidence="2 3" key="1">
    <citation type="submission" date="2016-04" db="EMBL/GenBank/DDBJ databases">
        <title>A degradative enzymes factory behind the ericoid mycorrhizal symbiosis.</title>
        <authorList>
            <consortium name="DOE Joint Genome Institute"/>
            <person name="Martino E."/>
            <person name="Morin E."/>
            <person name="Grelet G."/>
            <person name="Kuo A."/>
            <person name="Kohler A."/>
            <person name="Daghino S."/>
            <person name="Barry K."/>
            <person name="Choi C."/>
            <person name="Cichocki N."/>
            <person name="Clum A."/>
            <person name="Copeland A."/>
            <person name="Hainaut M."/>
            <person name="Haridas S."/>
            <person name="Labutti K."/>
            <person name="Lindquist E."/>
            <person name="Lipzen A."/>
            <person name="Khouja H.-R."/>
            <person name="Murat C."/>
            <person name="Ohm R."/>
            <person name="Olson A."/>
            <person name="Spatafora J."/>
            <person name="Veneault-Fourrey C."/>
            <person name="Henrissat B."/>
            <person name="Grigoriev I."/>
            <person name="Martin F."/>
            <person name="Perotto S."/>
        </authorList>
    </citation>
    <scope>NUCLEOTIDE SEQUENCE [LARGE SCALE GENOMIC DNA]</scope>
    <source>
        <strain evidence="2 3">F</strain>
    </source>
</reference>
<name>A0A2J6RX22_HYAVF</name>
<dbReference type="GO" id="GO:0005794">
    <property type="term" value="C:Golgi apparatus"/>
    <property type="evidence" value="ECO:0007669"/>
    <property type="project" value="TreeGrafter"/>
</dbReference>
<dbReference type="AlphaFoldDB" id="A0A2J6RX22"/>
<accession>A0A2J6RX22</accession>
<feature type="transmembrane region" description="Helical" evidence="1">
    <location>
        <begin position="52"/>
        <end position="70"/>
    </location>
</feature>
<keyword evidence="1" id="KW-1133">Transmembrane helix</keyword>
<feature type="transmembrane region" description="Helical" evidence="1">
    <location>
        <begin position="82"/>
        <end position="100"/>
    </location>
</feature>
<keyword evidence="1" id="KW-0472">Membrane</keyword>
<organism evidence="2 3">
    <name type="scientific">Hyaloscypha variabilis (strain UAMH 11265 / GT02V1 / F)</name>
    <name type="common">Meliniomyces variabilis</name>
    <dbReference type="NCBI Taxonomy" id="1149755"/>
    <lineage>
        <taxon>Eukaryota</taxon>
        <taxon>Fungi</taxon>
        <taxon>Dikarya</taxon>
        <taxon>Ascomycota</taxon>
        <taxon>Pezizomycotina</taxon>
        <taxon>Leotiomycetes</taxon>
        <taxon>Helotiales</taxon>
        <taxon>Hyaloscyphaceae</taxon>
        <taxon>Hyaloscypha</taxon>
        <taxon>Hyaloscypha variabilis</taxon>
    </lineage>
</organism>
<feature type="transmembrane region" description="Helical" evidence="1">
    <location>
        <begin position="208"/>
        <end position="228"/>
    </location>
</feature>
<evidence type="ECO:0000256" key="1">
    <source>
        <dbReference type="SAM" id="Phobius"/>
    </source>
</evidence>
<evidence type="ECO:0000313" key="2">
    <source>
        <dbReference type="EMBL" id="PMD43066.1"/>
    </source>
</evidence>
<dbReference type="PANTHER" id="PTHR34391:SF1">
    <property type="entry name" value="UPF0658 GOLGI APPARATUS MEMBRANE PROTEIN C1952.10C-RELATED"/>
    <property type="match status" value="1"/>
</dbReference>
<sequence length="337" mass="38555">MFYRPNSMWSWTLLAANVIETGTVLTIEALIFTEVQLHLTLNVLATPESKTIPSFLTLLIFGFIYQALLLYDTLAQRNTIQLIGLCIFAACLFIYAVLQIDEVEKVILVLLSFHRLIPASDVYFIRPLSIANAVLTGLYTTTIALVSFKLYSEFQWTIYRLLNADLKMQQRYFTFKIYVTLLKFDVFFFLGFMIQFLAIAVGDGGAESALTIAYIPFIVMTLSVSTWFMRRENTTGMLVVLCLHLASFAFFIFKFARMYQPSHAPDYLPARKILTYFGVITLLLSFLIIVVAVKCIANFNKGLKIHINSNRLARGLLEDYEMEMSESRNLTSVQREE</sequence>
<proteinExistence type="predicted"/>
<evidence type="ECO:0000313" key="3">
    <source>
        <dbReference type="Proteomes" id="UP000235786"/>
    </source>
</evidence>
<dbReference type="EMBL" id="KZ613942">
    <property type="protein sequence ID" value="PMD43066.1"/>
    <property type="molecule type" value="Genomic_DNA"/>
</dbReference>
<keyword evidence="3" id="KW-1185">Reference proteome</keyword>
<dbReference type="Proteomes" id="UP000235786">
    <property type="component" value="Unassembled WGS sequence"/>
</dbReference>
<feature type="transmembrane region" description="Helical" evidence="1">
    <location>
        <begin position="177"/>
        <end position="202"/>
    </location>
</feature>
<dbReference type="InterPro" id="IPR040410">
    <property type="entry name" value="UPF0658_Golgi"/>
</dbReference>